<dbReference type="Pfam" id="PF13813">
    <property type="entry name" value="MBOAT_2"/>
    <property type="match status" value="1"/>
</dbReference>
<dbReference type="Proteomes" id="UP000799424">
    <property type="component" value="Unassembled WGS sequence"/>
</dbReference>
<comment type="pathway">
    <text evidence="2">Secondary metabolite biosynthesis.</text>
</comment>
<organism evidence="10 11">
    <name type="scientific">Ophiobolus disseminans</name>
    <dbReference type="NCBI Taxonomy" id="1469910"/>
    <lineage>
        <taxon>Eukaryota</taxon>
        <taxon>Fungi</taxon>
        <taxon>Dikarya</taxon>
        <taxon>Ascomycota</taxon>
        <taxon>Pezizomycotina</taxon>
        <taxon>Dothideomycetes</taxon>
        <taxon>Pleosporomycetidae</taxon>
        <taxon>Pleosporales</taxon>
        <taxon>Pleosporineae</taxon>
        <taxon>Phaeosphaeriaceae</taxon>
        <taxon>Ophiobolus</taxon>
    </lineage>
</organism>
<evidence type="ECO:0000256" key="7">
    <source>
        <dbReference type="ARBA" id="ARBA00023136"/>
    </source>
</evidence>
<evidence type="ECO:0000313" key="11">
    <source>
        <dbReference type="Proteomes" id="UP000799424"/>
    </source>
</evidence>
<evidence type="ECO:0000256" key="3">
    <source>
        <dbReference type="ARBA" id="ARBA00007282"/>
    </source>
</evidence>
<evidence type="ECO:0000256" key="6">
    <source>
        <dbReference type="ARBA" id="ARBA00022989"/>
    </source>
</evidence>
<dbReference type="PANTHER" id="PTHR31595">
    <property type="entry name" value="LONG-CHAIN-ALCOHOL O-FATTY-ACYLTRANSFERASE 3-RELATED"/>
    <property type="match status" value="1"/>
</dbReference>
<keyword evidence="11" id="KW-1185">Reference proteome</keyword>
<keyword evidence="5 8" id="KW-0812">Transmembrane</keyword>
<dbReference type="PANTHER" id="PTHR31595:SF57">
    <property type="entry name" value="OS04G0481900 PROTEIN"/>
    <property type="match status" value="1"/>
</dbReference>
<protein>
    <recommendedName>
        <fullName evidence="9">Wax synthase domain-containing protein</fullName>
    </recommendedName>
</protein>
<accession>A0A6A6ZHM2</accession>
<reference evidence="10" key="1">
    <citation type="journal article" date="2020" name="Stud. Mycol.">
        <title>101 Dothideomycetes genomes: a test case for predicting lifestyles and emergence of pathogens.</title>
        <authorList>
            <person name="Haridas S."/>
            <person name="Albert R."/>
            <person name="Binder M."/>
            <person name="Bloem J."/>
            <person name="Labutti K."/>
            <person name="Salamov A."/>
            <person name="Andreopoulos B."/>
            <person name="Baker S."/>
            <person name="Barry K."/>
            <person name="Bills G."/>
            <person name="Bluhm B."/>
            <person name="Cannon C."/>
            <person name="Castanera R."/>
            <person name="Culley D."/>
            <person name="Daum C."/>
            <person name="Ezra D."/>
            <person name="Gonzalez J."/>
            <person name="Henrissat B."/>
            <person name="Kuo A."/>
            <person name="Liang C."/>
            <person name="Lipzen A."/>
            <person name="Lutzoni F."/>
            <person name="Magnuson J."/>
            <person name="Mondo S."/>
            <person name="Nolan M."/>
            <person name="Ohm R."/>
            <person name="Pangilinan J."/>
            <person name="Park H.-J."/>
            <person name="Ramirez L."/>
            <person name="Alfaro M."/>
            <person name="Sun H."/>
            <person name="Tritt A."/>
            <person name="Yoshinaga Y."/>
            <person name="Zwiers L.-H."/>
            <person name="Turgeon B."/>
            <person name="Goodwin S."/>
            <person name="Spatafora J."/>
            <person name="Crous P."/>
            <person name="Grigoriev I."/>
        </authorList>
    </citation>
    <scope>NUCLEOTIDE SEQUENCE</scope>
    <source>
        <strain evidence="10">CBS 113818</strain>
    </source>
</reference>
<dbReference type="GO" id="GO:0016020">
    <property type="term" value="C:membrane"/>
    <property type="evidence" value="ECO:0007669"/>
    <property type="project" value="UniProtKB-SubCell"/>
</dbReference>
<dbReference type="EMBL" id="MU006240">
    <property type="protein sequence ID" value="KAF2820632.1"/>
    <property type="molecule type" value="Genomic_DNA"/>
</dbReference>
<comment type="similarity">
    <text evidence="3">Belongs to the wax synthase family.</text>
</comment>
<dbReference type="InterPro" id="IPR032805">
    <property type="entry name" value="Wax_synthase_dom"/>
</dbReference>
<name>A0A6A6ZHM2_9PLEO</name>
<evidence type="ECO:0000259" key="9">
    <source>
        <dbReference type="Pfam" id="PF13813"/>
    </source>
</evidence>
<keyword evidence="7 8" id="KW-0472">Membrane</keyword>
<comment type="subcellular location">
    <subcellularLocation>
        <location evidence="1">Membrane</location>
        <topology evidence="1">Multi-pass membrane protein</topology>
    </subcellularLocation>
</comment>
<feature type="transmembrane region" description="Helical" evidence="8">
    <location>
        <begin position="62"/>
        <end position="80"/>
    </location>
</feature>
<dbReference type="AlphaFoldDB" id="A0A6A6ZHM2"/>
<dbReference type="GO" id="GO:0008374">
    <property type="term" value="F:O-acyltransferase activity"/>
    <property type="evidence" value="ECO:0007669"/>
    <property type="project" value="InterPro"/>
</dbReference>
<proteinExistence type="inferred from homology"/>
<evidence type="ECO:0000256" key="1">
    <source>
        <dbReference type="ARBA" id="ARBA00004141"/>
    </source>
</evidence>
<evidence type="ECO:0000256" key="8">
    <source>
        <dbReference type="SAM" id="Phobius"/>
    </source>
</evidence>
<evidence type="ECO:0000313" key="10">
    <source>
        <dbReference type="EMBL" id="KAF2820632.1"/>
    </source>
</evidence>
<feature type="domain" description="Wax synthase" evidence="9">
    <location>
        <begin position="258"/>
        <end position="336"/>
    </location>
</feature>
<feature type="transmembrane region" description="Helical" evidence="8">
    <location>
        <begin position="35"/>
        <end position="55"/>
    </location>
</feature>
<dbReference type="OrthoDB" id="1077582at2759"/>
<dbReference type="InterPro" id="IPR044851">
    <property type="entry name" value="Wax_synthase"/>
</dbReference>
<evidence type="ECO:0000256" key="4">
    <source>
        <dbReference type="ARBA" id="ARBA00022679"/>
    </source>
</evidence>
<evidence type="ECO:0000256" key="2">
    <source>
        <dbReference type="ARBA" id="ARBA00005179"/>
    </source>
</evidence>
<gene>
    <name evidence="10" type="ORF">CC86DRAFT_116129</name>
</gene>
<dbReference type="GO" id="GO:0006629">
    <property type="term" value="P:lipid metabolic process"/>
    <property type="evidence" value="ECO:0007669"/>
    <property type="project" value="InterPro"/>
</dbReference>
<keyword evidence="4" id="KW-0808">Transferase</keyword>
<keyword evidence="6 8" id="KW-1133">Transmembrane helix</keyword>
<sequence length="450" mass="52283">MVKFQWADPGFAAHQFFKSMTFEFKDNYMYTHSNAWKPALATLVAFTYAIYILAYPPKYRKLGIALLAIPVTYAFLWQSYLSASSSLNDTYGRFLYIWFANMSYEVTILEYSPRIVKENDGWKSRVREAYKVLFARAHSDKTVKGQTVPATRVPKHNYTKSQFLARHAWKTFSLFALQCAYGILTDLYINADTVYGADKAIFFRRLPASLNADELWDRTDLVIYWCVINMWMYESYHSAFAVFFVALGLDDPQDWSMTLFGAMSEAWSVRRYWGKHWHDYIYHSFSGHAKIVTRQWLGMRHGLARRLLENTMVFGVSGLMHSAVRYAQNGGMGGDCWVISFWYLGQMVPIVIEGVVQDLWARFKKQRGIEDTKWLVRAEKGLGYAWVIGFNMWSVSKYVHTRNDWADKAWRKKYAKKLKDWDAKREVNETSDIIDVDVGALGGVGEKSEL</sequence>
<evidence type="ECO:0000256" key="5">
    <source>
        <dbReference type="ARBA" id="ARBA00022692"/>
    </source>
</evidence>